<sequence length="599" mass="68165">MNSRSERPVPLPRTVTKVGKPKPKDPASNHLPLCSVYHDNWLLREDEHNNEHYILYKNLNDYKKLQEENIKIKNELEDVRSQYEQLIEEGKNKCFDERRVSFLKAQALQLERQVVLLTEGLNSRAVLMLELNTSLEALIDKVSSFLSTEGTASKVIIPHPELLQIVEMCQAMRYKLQRNQQISDLSKLALPWTPGGNLVVQPITLLDVCYGKIENLNLRYVSALEGKLSKLWRHLLAMRQNLSFLLAPGQVSSETAHQILPTVVYARLINQVVQCHQAVEECCSDLLTLTLLVPSAPWDVLENSLSQEFTVENVLSTLPAFPKGLPQQRAKRAVDAFVKAQNYSRQMSMQQILALQAELNFHRNLYNLQVKYIEAVFDGIKQAYHTFQDNVAMVLCSPLQDVFSSYTKLKTGASENALRDFLTAFKNNAEQIQYAIETLTPSASQQREGDEALSKFGKEFFLSLEQSLKACGEQRDKAANEMGILQMELDQALEKLRNLREQKMKKSGTFQHFPNYEEISTTSSLNVVSQKCEPHFPSNFPPTRLNPLLKQASVAEKEPTNLLPKQRLGNSDDTVIQQKGKILHRSKSMKATERAAWQD</sequence>
<keyword evidence="1" id="KW-0175">Coiled coil</keyword>
<gene>
    <name evidence="4" type="primary">LOC117679090</name>
</gene>
<feature type="region of interest" description="Disordered" evidence="2">
    <location>
        <begin position="580"/>
        <end position="599"/>
    </location>
</feature>
<feature type="region of interest" description="Disordered" evidence="2">
    <location>
        <begin position="1"/>
        <end position="29"/>
    </location>
</feature>
<dbReference type="Proteomes" id="UP001652622">
    <property type="component" value="Unplaced"/>
</dbReference>
<accession>A0A6P9DLF0</accession>
<feature type="coiled-coil region" evidence="1">
    <location>
        <begin position="475"/>
        <end position="509"/>
    </location>
</feature>
<dbReference type="AlphaFoldDB" id="A0A6P9DLF0"/>
<evidence type="ECO:0000256" key="2">
    <source>
        <dbReference type="SAM" id="MobiDB-lite"/>
    </source>
</evidence>
<keyword evidence="3" id="KW-1185">Reference proteome</keyword>
<evidence type="ECO:0000256" key="1">
    <source>
        <dbReference type="SAM" id="Coils"/>
    </source>
</evidence>
<evidence type="ECO:0000313" key="4">
    <source>
        <dbReference type="RefSeq" id="XP_034296622.1"/>
    </source>
</evidence>
<dbReference type="OMA" id="ACNYSRN"/>
<dbReference type="KEGG" id="pgut:117679090"/>
<dbReference type="InParanoid" id="A0A6P9DLF0"/>
<reference evidence="4" key="1">
    <citation type="submission" date="2025-08" db="UniProtKB">
        <authorList>
            <consortium name="RefSeq"/>
        </authorList>
    </citation>
    <scope>IDENTIFICATION</scope>
    <source>
        <tissue evidence="4">Blood</tissue>
    </source>
</reference>
<organism evidence="3 4">
    <name type="scientific">Pantherophis guttatus</name>
    <name type="common">Corn snake</name>
    <name type="synonym">Elaphe guttata</name>
    <dbReference type="NCBI Taxonomy" id="94885"/>
    <lineage>
        <taxon>Eukaryota</taxon>
        <taxon>Metazoa</taxon>
        <taxon>Chordata</taxon>
        <taxon>Craniata</taxon>
        <taxon>Vertebrata</taxon>
        <taxon>Euteleostomi</taxon>
        <taxon>Lepidosauria</taxon>
        <taxon>Squamata</taxon>
        <taxon>Bifurcata</taxon>
        <taxon>Unidentata</taxon>
        <taxon>Episquamata</taxon>
        <taxon>Toxicofera</taxon>
        <taxon>Serpentes</taxon>
        <taxon>Colubroidea</taxon>
        <taxon>Colubridae</taxon>
        <taxon>Colubrinae</taxon>
        <taxon>Pantherophis</taxon>
    </lineage>
</organism>
<proteinExistence type="predicted"/>
<evidence type="ECO:0000313" key="3">
    <source>
        <dbReference type="Proteomes" id="UP001652622"/>
    </source>
</evidence>
<feature type="coiled-coil region" evidence="1">
    <location>
        <begin position="62"/>
        <end position="93"/>
    </location>
</feature>
<protein>
    <submittedName>
        <fullName evidence="4">Uncharacterized protein LOC117679090 isoform X1</fullName>
    </submittedName>
</protein>
<dbReference type="GeneID" id="117679090"/>
<name>A0A6P9DLF0_PANGU</name>
<dbReference type="RefSeq" id="XP_034296622.1">
    <property type="nucleotide sequence ID" value="XM_034440731.2"/>
</dbReference>